<dbReference type="EMBL" id="KV423986">
    <property type="protein sequence ID" value="KZT55916.1"/>
    <property type="molecule type" value="Genomic_DNA"/>
</dbReference>
<dbReference type="Gene3D" id="3.80.10.10">
    <property type="entry name" value="Ribonuclease Inhibitor"/>
    <property type="match status" value="1"/>
</dbReference>
<evidence type="ECO:0000313" key="2">
    <source>
        <dbReference type="Proteomes" id="UP000076842"/>
    </source>
</evidence>
<name>A0A165F075_9BASI</name>
<organism evidence="1 2">
    <name type="scientific">Calocera cornea HHB12733</name>
    <dbReference type="NCBI Taxonomy" id="1353952"/>
    <lineage>
        <taxon>Eukaryota</taxon>
        <taxon>Fungi</taxon>
        <taxon>Dikarya</taxon>
        <taxon>Basidiomycota</taxon>
        <taxon>Agaricomycotina</taxon>
        <taxon>Dacrymycetes</taxon>
        <taxon>Dacrymycetales</taxon>
        <taxon>Dacrymycetaceae</taxon>
        <taxon>Calocera</taxon>
    </lineage>
</organism>
<gene>
    <name evidence="1" type="ORF">CALCODRAFT_509776</name>
</gene>
<keyword evidence="2" id="KW-1185">Reference proteome</keyword>
<dbReference type="InParanoid" id="A0A165F075"/>
<sequence>MQAQRGAQSNRPPINGRYRIPFSVWSIVFRFAASTSYFTTLERSPFEPVVYDESGQVISYDREVRNAYDHHKTTMMALLGVCREWREVLRHYRMEWTVITERNTLAELLRHPTEPGFLPIHRLDLQIALLTGPVNTRSTARNLATLLSCCERLEVLTIISSDYDAPNTTTTSDLYIERLVPVLSTRPMLQKLASNLPIGNFEPVFSLLNESESLATLDICARRSLPRVVASSPARSITSLRISFDEVSPQILHAFADCDMPNLAYVWYVDYVDPTEDPNHALLTAAFDVFLRAQGQELRSLVLVTNAYSLTMEMWTTVLRSCPALAEFCCTVPLDPGFTYGRPPQGLPHAALHTVILNGIATLTEAESAPMRSEASQFLLSLPTPDFPILRTIRLDISLRTELGEQVRLGSVARGLIRPLLRACDARRMQLQDKQGETLLSAMLE</sequence>
<dbReference type="InterPro" id="IPR032675">
    <property type="entry name" value="LRR_dom_sf"/>
</dbReference>
<proteinExistence type="predicted"/>
<evidence type="ECO:0000313" key="1">
    <source>
        <dbReference type="EMBL" id="KZT55916.1"/>
    </source>
</evidence>
<dbReference type="Proteomes" id="UP000076842">
    <property type="component" value="Unassembled WGS sequence"/>
</dbReference>
<accession>A0A165F075</accession>
<dbReference type="AlphaFoldDB" id="A0A165F075"/>
<reference evidence="1 2" key="1">
    <citation type="journal article" date="2016" name="Mol. Biol. Evol.">
        <title>Comparative Genomics of Early-Diverging Mushroom-Forming Fungi Provides Insights into the Origins of Lignocellulose Decay Capabilities.</title>
        <authorList>
            <person name="Nagy L.G."/>
            <person name="Riley R."/>
            <person name="Tritt A."/>
            <person name="Adam C."/>
            <person name="Daum C."/>
            <person name="Floudas D."/>
            <person name="Sun H."/>
            <person name="Yadav J.S."/>
            <person name="Pangilinan J."/>
            <person name="Larsson K.H."/>
            <person name="Matsuura K."/>
            <person name="Barry K."/>
            <person name="Labutti K."/>
            <person name="Kuo R."/>
            <person name="Ohm R.A."/>
            <person name="Bhattacharya S.S."/>
            <person name="Shirouzu T."/>
            <person name="Yoshinaga Y."/>
            <person name="Martin F.M."/>
            <person name="Grigoriev I.V."/>
            <person name="Hibbett D.S."/>
        </authorList>
    </citation>
    <scope>NUCLEOTIDE SEQUENCE [LARGE SCALE GENOMIC DNA]</scope>
    <source>
        <strain evidence="1 2">HHB12733</strain>
    </source>
</reference>
<protein>
    <submittedName>
        <fullName evidence="1">Uncharacterized protein</fullName>
    </submittedName>
</protein>